<proteinExistence type="predicted"/>
<evidence type="ECO:0000256" key="7">
    <source>
        <dbReference type="ARBA" id="ARBA00023136"/>
    </source>
</evidence>
<dbReference type="PRINTS" id="PR01806">
    <property type="entry name" value="VIRFACTRMVIN"/>
</dbReference>
<dbReference type="InterPro" id="IPR004268">
    <property type="entry name" value="MurJ"/>
</dbReference>
<evidence type="ECO:0000256" key="3">
    <source>
        <dbReference type="ARBA" id="ARBA00022692"/>
    </source>
</evidence>
<dbReference type="InterPro" id="IPR051050">
    <property type="entry name" value="Lipid_II_flippase_MurJ/MviN"/>
</dbReference>
<feature type="transmembrane region" description="Helical" evidence="8">
    <location>
        <begin position="466"/>
        <end position="487"/>
    </location>
</feature>
<feature type="transmembrane region" description="Helical" evidence="8">
    <location>
        <begin position="430"/>
        <end position="454"/>
    </location>
</feature>
<dbReference type="PANTHER" id="PTHR47019:SF1">
    <property type="entry name" value="LIPID II FLIPPASE MURJ"/>
    <property type="match status" value="1"/>
</dbReference>
<keyword evidence="2" id="KW-1003">Cell membrane</keyword>
<keyword evidence="5" id="KW-0573">Peptidoglycan synthesis</keyword>
<evidence type="ECO:0000256" key="4">
    <source>
        <dbReference type="ARBA" id="ARBA00022960"/>
    </source>
</evidence>
<keyword evidence="7 8" id="KW-0472">Membrane</keyword>
<accession>A0A6L9SKQ4</accession>
<gene>
    <name evidence="9" type="ORF">G1H10_31465</name>
</gene>
<dbReference type="GO" id="GO:0008360">
    <property type="term" value="P:regulation of cell shape"/>
    <property type="evidence" value="ECO:0007669"/>
    <property type="project" value="UniProtKB-KW"/>
</dbReference>
<dbReference type="GO" id="GO:0005886">
    <property type="term" value="C:plasma membrane"/>
    <property type="evidence" value="ECO:0007669"/>
    <property type="project" value="UniProtKB-SubCell"/>
</dbReference>
<dbReference type="Proteomes" id="UP000475214">
    <property type="component" value="Unassembled WGS sequence"/>
</dbReference>
<dbReference type="AlphaFoldDB" id="A0A6L9SKQ4"/>
<dbReference type="GO" id="GO:0009252">
    <property type="term" value="P:peptidoglycan biosynthetic process"/>
    <property type="evidence" value="ECO:0007669"/>
    <property type="project" value="UniProtKB-KW"/>
</dbReference>
<feature type="transmembrane region" description="Helical" evidence="8">
    <location>
        <begin position="335"/>
        <end position="359"/>
    </location>
</feature>
<evidence type="ECO:0000256" key="1">
    <source>
        <dbReference type="ARBA" id="ARBA00004651"/>
    </source>
</evidence>
<feature type="transmembrane region" description="Helical" evidence="8">
    <location>
        <begin position="499"/>
        <end position="521"/>
    </location>
</feature>
<feature type="transmembrane region" description="Helical" evidence="8">
    <location>
        <begin position="168"/>
        <end position="190"/>
    </location>
</feature>
<evidence type="ECO:0000313" key="10">
    <source>
        <dbReference type="Proteomes" id="UP000475214"/>
    </source>
</evidence>
<dbReference type="RefSeq" id="WP_163745238.1">
    <property type="nucleotide sequence ID" value="NZ_JAAGOA010000040.1"/>
</dbReference>
<dbReference type="GO" id="GO:0034204">
    <property type="term" value="P:lipid translocation"/>
    <property type="evidence" value="ECO:0007669"/>
    <property type="project" value="TreeGrafter"/>
</dbReference>
<dbReference type="EMBL" id="JAAGOA010000040">
    <property type="protein sequence ID" value="NEE04690.1"/>
    <property type="molecule type" value="Genomic_DNA"/>
</dbReference>
<keyword evidence="6 8" id="KW-1133">Transmembrane helix</keyword>
<keyword evidence="3 8" id="KW-0812">Transmembrane</keyword>
<sequence>MSARRVAAGAAAGIAGGAALIAAISVVARVVGFGRQLVFQYTVGQTVLGEIYATINALPNVVFEIVAGGALASVVVPLIASAASHGDTEHVRRTASALLGWTLIILVPVVLLGVVLAGPIAELMLRGRGGSEGVQVGRMMLLVFLPQIPLYGVAVVTAGVLQAHRRFLAAAIAPIVSSVVVATTFVVFAYAFRGGDRNDLESLDRSSELILAGGTTLGVMLLALTTLVPMLVRATTLRPTLTFPPGVARRAAGLAGAGVATLAAQQLAMLMSYVMSNEHAGTGGAVTFQNSWMVYLLPYAVLAVPIATASFPRLSTYAENDPQAYARTLAASTRAVLTASGFGAAVLIAASWPVARFFGLLDRGDVGIERMAWALIAFAPGLLGYGLVAHLGRALYARGRGRIAATAMASGWLLVVVLAVTLTAVVPEEYVTAALGAANSFGMTLAGVLLLRAIAADSGRAALQGLSRALTGVVMGAAVGGVAGWWTSTLLPDKGAGSVVLSGVLSALVAVVVAAGVIVVTDRKALFAVLRR</sequence>
<evidence type="ECO:0000313" key="9">
    <source>
        <dbReference type="EMBL" id="NEE04690.1"/>
    </source>
</evidence>
<dbReference type="GO" id="GO:0015648">
    <property type="term" value="F:lipid-linked peptidoglycan transporter activity"/>
    <property type="evidence" value="ECO:0007669"/>
    <property type="project" value="TreeGrafter"/>
</dbReference>
<protein>
    <submittedName>
        <fullName evidence="9">Virulence factor MviN</fullName>
    </submittedName>
</protein>
<evidence type="ECO:0000256" key="5">
    <source>
        <dbReference type="ARBA" id="ARBA00022984"/>
    </source>
</evidence>
<feature type="transmembrane region" description="Helical" evidence="8">
    <location>
        <begin position="61"/>
        <end position="83"/>
    </location>
</feature>
<feature type="transmembrane region" description="Helical" evidence="8">
    <location>
        <begin position="140"/>
        <end position="161"/>
    </location>
</feature>
<evidence type="ECO:0000256" key="8">
    <source>
        <dbReference type="SAM" id="Phobius"/>
    </source>
</evidence>
<keyword evidence="4" id="KW-0133">Cell shape</keyword>
<organism evidence="9 10">
    <name type="scientific">Phytoactinopolyspora halotolerans</name>
    <dbReference type="NCBI Taxonomy" id="1981512"/>
    <lineage>
        <taxon>Bacteria</taxon>
        <taxon>Bacillati</taxon>
        <taxon>Actinomycetota</taxon>
        <taxon>Actinomycetes</taxon>
        <taxon>Jiangellales</taxon>
        <taxon>Jiangellaceae</taxon>
        <taxon>Phytoactinopolyspora</taxon>
    </lineage>
</organism>
<comment type="caution">
    <text evidence="9">The sequence shown here is derived from an EMBL/GenBank/DDBJ whole genome shotgun (WGS) entry which is preliminary data.</text>
</comment>
<feature type="transmembrane region" description="Helical" evidence="8">
    <location>
        <begin position="403"/>
        <end position="424"/>
    </location>
</feature>
<dbReference type="PANTHER" id="PTHR47019">
    <property type="entry name" value="LIPID II FLIPPASE MURJ"/>
    <property type="match status" value="1"/>
</dbReference>
<reference evidence="9 10" key="1">
    <citation type="submission" date="2020-02" db="EMBL/GenBank/DDBJ databases">
        <authorList>
            <person name="Li X.-J."/>
            <person name="Han X.-M."/>
        </authorList>
    </citation>
    <scope>NUCLEOTIDE SEQUENCE [LARGE SCALE GENOMIC DNA]</scope>
    <source>
        <strain evidence="9 10">CCTCC AB 2017055</strain>
    </source>
</reference>
<comment type="subcellular location">
    <subcellularLocation>
        <location evidence="1">Cell membrane</location>
        <topology evidence="1">Multi-pass membrane protein</topology>
    </subcellularLocation>
</comment>
<evidence type="ECO:0000256" key="6">
    <source>
        <dbReference type="ARBA" id="ARBA00022989"/>
    </source>
</evidence>
<keyword evidence="10" id="KW-1185">Reference proteome</keyword>
<feature type="transmembrane region" description="Helical" evidence="8">
    <location>
        <begin position="210"/>
        <end position="232"/>
    </location>
</feature>
<feature type="transmembrane region" description="Helical" evidence="8">
    <location>
        <begin position="95"/>
        <end position="120"/>
    </location>
</feature>
<evidence type="ECO:0000256" key="2">
    <source>
        <dbReference type="ARBA" id="ARBA00022475"/>
    </source>
</evidence>
<feature type="transmembrane region" description="Helical" evidence="8">
    <location>
        <begin position="253"/>
        <end position="275"/>
    </location>
</feature>
<name>A0A6L9SKQ4_9ACTN</name>
<dbReference type="Pfam" id="PF03023">
    <property type="entry name" value="MurJ"/>
    <property type="match status" value="1"/>
</dbReference>
<feature type="transmembrane region" description="Helical" evidence="8">
    <location>
        <begin position="295"/>
        <end position="314"/>
    </location>
</feature>
<feature type="transmembrane region" description="Helical" evidence="8">
    <location>
        <begin position="371"/>
        <end position="391"/>
    </location>
</feature>